<reference evidence="2" key="1">
    <citation type="submission" date="2022-11" db="UniProtKB">
        <authorList>
            <consortium name="WormBaseParasite"/>
        </authorList>
    </citation>
    <scope>IDENTIFICATION</scope>
</reference>
<organism evidence="1 2">
    <name type="scientific">Panagrolaimus sp. JU765</name>
    <dbReference type="NCBI Taxonomy" id="591449"/>
    <lineage>
        <taxon>Eukaryota</taxon>
        <taxon>Metazoa</taxon>
        <taxon>Ecdysozoa</taxon>
        <taxon>Nematoda</taxon>
        <taxon>Chromadorea</taxon>
        <taxon>Rhabditida</taxon>
        <taxon>Tylenchina</taxon>
        <taxon>Panagrolaimomorpha</taxon>
        <taxon>Panagrolaimoidea</taxon>
        <taxon>Panagrolaimidae</taxon>
        <taxon>Panagrolaimus</taxon>
    </lineage>
</organism>
<dbReference type="WBParaSite" id="JU765_v2.g11920.t1">
    <property type="protein sequence ID" value="JU765_v2.g11920.t1"/>
    <property type="gene ID" value="JU765_v2.g11920"/>
</dbReference>
<evidence type="ECO:0000313" key="1">
    <source>
        <dbReference type="Proteomes" id="UP000887576"/>
    </source>
</evidence>
<evidence type="ECO:0000313" key="2">
    <source>
        <dbReference type="WBParaSite" id="JU765_v2.g11920.t1"/>
    </source>
</evidence>
<accession>A0AC34Q115</accession>
<name>A0AC34Q115_9BILA</name>
<dbReference type="Proteomes" id="UP000887576">
    <property type="component" value="Unplaced"/>
</dbReference>
<proteinExistence type="predicted"/>
<sequence>MAFKLIDQTSPASVTSALNIFNTRPTNVSVINSSYHELLPLNPVTMPPYQFKIAPSEHWLDLSKTYLSTTFSISKKSENNWVEITDKDDIAPIQALGTTFVKNLRVSVNQREIFNANALYAYKTMMDLELSTTDEVKNSYLQSCGYYKKKEDRKSLFVKEKKVEFLTRILADIFTQPLYFMNHTEIDIELSPNDAAFCLIGDKNTEFKLEIQSIKLFVKAVNLLDNIAIDIDRKLQANVAKYAVSRTELKSQFITEGRYEFISNLQLIH</sequence>
<protein>
    <submittedName>
        <fullName evidence="2">Uncharacterized protein</fullName>
    </submittedName>
</protein>